<dbReference type="EMBL" id="CP060696">
    <property type="protein sequence ID" value="QNO17161.1"/>
    <property type="molecule type" value="Genomic_DNA"/>
</dbReference>
<name>A0A7G9WEP9_9FIRM</name>
<gene>
    <name evidence="9" type="ORF">H6X83_09370</name>
</gene>
<evidence type="ECO:0000256" key="4">
    <source>
        <dbReference type="ARBA" id="ARBA00022840"/>
    </source>
</evidence>
<evidence type="ECO:0000256" key="6">
    <source>
        <dbReference type="RuleBase" id="RU000384"/>
    </source>
</evidence>
<evidence type="ECO:0000313" key="10">
    <source>
        <dbReference type="Proteomes" id="UP000516046"/>
    </source>
</evidence>
<accession>A0A7G9WEP9</accession>
<dbReference type="PANTHER" id="PTHR43785:SF12">
    <property type="entry name" value="TYPE-1 GLUTAMINE SYNTHETASE 2"/>
    <property type="match status" value="1"/>
</dbReference>
<protein>
    <submittedName>
        <fullName evidence="9">Glutamine synthetase</fullName>
    </submittedName>
</protein>
<sequence length="440" mass="49828">MNYTRSEVMQYVEDNDVKFIRLAFCDIHGMQKNVAVMPCELDRAFDTGVGFDASFVRGFMNEVESDLFLVPDPGTFTVMPWRPSHGQVVRLFCDVKYPDGQPFEGDCRALLKAAVREAKQMGLSCKVGTACEFYLFKTDENGEPTLEPYDYGTYCDTAPRDKCENVRREICLALEAMGLRPETSRHEQGPGQNEIDFRYSDILTAADNFVAFKGAVKSIAEGSGLYASFMPKPLPGYSGSSLHVNMSLTQDGENLFQVDNGKHNAVAESFMAGILRRVSEITLFLNPLTNSYERFGRFEAPKYVTWSHQNRSQLIRIPAAPNPGHGRMELRSTDPACNPHLAFALLLWAGLEGVREKLPLCAPDNRNLFEASEEETSNLEHLPGNLDEALQTAERSKFVQTYVPEKLRVSYFGQKRREWERYRTSGNGQEFERREYFLTV</sequence>
<reference evidence="9 10" key="1">
    <citation type="submission" date="2020-08" db="EMBL/GenBank/DDBJ databases">
        <authorList>
            <person name="Ren C."/>
            <person name="Gu Y."/>
            <person name="Xu Y."/>
        </authorList>
    </citation>
    <scope>NUCLEOTIDE SEQUENCE [LARGE SCALE GENOMIC DNA]</scope>
    <source>
        <strain evidence="9 10">LBM18003</strain>
    </source>
</reference>
<evidence type="ECO:0000256" key="2">
    <source>
        <dbReference type="ARBA" id="ARBA00022598"/>
    </source>
</evidence>
<dbReference type="Gene3D" id="3.30.590.10">
    <property type="entry name" value="Glutamine synthetase/guanido kinase, catalytic domain"/>
    <property type="match status" value="1"/>
</dbReference>
<dbReference type="PROSITE" id="PS51986">
    <property type="entry name" value="GS_BETA_GRASP"/>
    <property type="match status" value="1"/>
</dbReference>
<evidence type="ECO:0000259" key="8">
    <source>
        <dbReference type="PROSITE" id="PS51987"/>
    </source>
</evidence>
<dbReference type="PROSITE" id="PS51987">
    <property type="entry name" value="GS_CATALYTIC"/>
    <property type="match status" value="1"/>
</dbReference>
<dbReference type="InterPro" id="IPR036651">
    <property type="entry name" value="Gln_synt_N_sf"/>
</dbReference>
<evidence type="ECO:0000256" key="1">
    <source>
        <dbReference type="ARBA" id="ARBA00009897"/>
    </source>
</evidence>
<dbReference type="AlphaFoldDB" id="A0A7G9WEP9"/>
<keyword evidence="10" id="KW-1185">Reference proteome</keyword>
<keyword evidence="4" id="KW-0067">ATP-binding</keyword>
<dbReference type="SMART" id="SM01230">
    <property type="entry name" value="Gln-synt_C"/>
    <property type="match status" value="1"/>
</dbReference>
<evidence type="ECO:0000259" key="7">
    <source>
        <dbReference type="PROSITE" id="PS51986"/>
    </source>
</evidence>
<dbReference type="InterPro" id="IPR008147">
    <property type="entry name" value="Gln_synt_N"/>
</dbReference>
<dbReference type="RefSeq" id="WP_212506229.1">
    <property type="nucleotide sequence ID" value="NZ_CP060696.1"/>
</dbReference>
<evidence type="ECO:0000256" key="5">
    <source>
        <dbReference type="PROSITE-ProRule" id="PRU01330"/>
    </source>
</evidence>
<proteinExistence type="inferred from homology"/>
<dbReference type="InterPro" id="IPR014746">
    <property type="entry name" value="Gln_synth/guanido_kin_cat_dom"/>
</dbReference>
<dbReference type="GO" id="GO:0004356">
    <property type="term" value="F:glutamine synthetase activity"/>
    <property type="evidence" value="ECO:0007669"/>
    <property type="project" value="InterPro"/>
</dbReference>
<dbReference type="GO" id="GO:0005524">
    <property type="term" value="F:ATP binding"/>
    <property type="evidence" value="ECO:0007669"/>
    <property type="project" value="UniProtKB-KW"/>
</dbReference>
<dbReference type="Pfam" id="PF00120">
    <property type="entry name" value="Gln-synt_C"/>
    <property type="match status" value="1"/>
</dbReference>
<dbReference type="InterPro" id="IPR008146">
    <property type="entry name" value="Gln_synth_cat_dom"/>
</dbReference>
<evidence type="ECO:0000256" key="3">
    <source>
        <dbReference type="ARBA" id="ARBA00022741"/>
    </source>
</evidence>
<comment type="similarity">
    <text evidence="1 5 6">Belongs to the glutamine synthetase family.</text>
</comment>
<evidence type="ECO:0000313" key="9">
    <source>
        <dbReference type="EMBL" id="QNO17161.1"/>
    </source>
</evidence>
<dbReference type="Pfam" id="PF03951">
    <property type="entry name" value="Gln-synt_N"/>
    <property type="match status" value="1"/>
</dbReference>
<dbReference type="GO" id="GO:0006542">
    <property type="term" value="P:glutamine biosynthetic process"/>
    <property type="evidence" value="ECO:0007669"/>
    <property type="project" value="InterPro"/>
</dbReference>
<feature type="domain" description="GS beta-grasp" evidence="7">
    <location>
        <begin position="15"/>
        <end position="100"/>
    </location>
</feature>
<dbReference type="SUPFAM" id="SSF54368">
    <property type="entry name" value="Glutamine synthetase, N-terminal domain"/>
    <property type="match status" value="1"/>
</dbReference>
<keyword evidence="2" id="KW-0436">Ligase</keyword>
<dbReference type="SUPFAM" id="SSF55931">
    <property type="entry name" value="Glutamine synthetase/guanido kinase"/>
    <property type="match status" value="1"/>
</dbReference>
<dbReference type="PANTHER" id="PTHR43785">
    <property type="entry name" value="GAMMA-GLUTAMYLPUTRESCINE SYNTHETASE"/>
    <property type="match status" value="1"/>
</dbReference>
<dbReference type="KEGG" id="caml:H6X83_09370"/>
<feature type="domain" description="GS catalytic" evidence="8">
    <location>
        <begin position="107"/>
        <end position="440"/>
    </location>
</feature>
<organism evidence="9 10">
    <name type="scientific">Caproicibacterium amylolyticum</name>
    <dbReference type="NCBI Taxonomy" id="2766537"/>
    <lineage>
        <taxon>Bacteria</taxon>
        <taxon>Bacillati</taxon>
        <taxon>Bacillota</taxon>
        <taxon>Clostridia</taxon>
        <taxon>Eubacteriales</taxon>
        <taxon>Oscillospiraceae</taxon>
        <taxon>Caproicibacterium</taxon>
    </lineage>
</organism>
<keyword evidence="3" id="KW-0547">Nucleotide-binding</keyword>
<dbReference type="Proteomes" id="UP000516046">
    <property type="component" value="Chromosome"/>
</dbReference>
<dbReference type="Gene3D" id="3.10.20.70">
    <property type="entry name" value="Glutamine synthetase, N-terminal domain"/>
    <property type="match status" value="1"/>
</dbReference>